<dbReference type="OrthoDB" id="9800435at2"/>
<evidence type="ECO:0000313" key="2">
    <source>
        <dbReference type="EMBL" id="RLJ68084.1"/>
    </source>
</evidence>
<dbReference type="SUPFAM" id="SSF53474">
    <property type="entry name" value="alpha/beta-Hydrolases"/>
    <property type="match status" value="1"/>
</dbReference>
<reference evidence="2 3" key="1">
    <citation type="submission" date="2018-10" db="EMBL/GenBank/DDBJ databases">
        <title>Genomic Encyclopedia of Type Strains, Phase IV (KMG-IV): sequencing the most valuable type-strain genomes for metagenomic binning, comparative biology and taxonomic classification.</title>
        <authorList>
            <person name="Goeker M."/>
        </authorList>
    </citation>
    <scope>NUCLEOTIDE SEQUENCE [LARGE SCALE GENOMIC DNA]</scope>
    <source>
        <strain evidence="2 3">DSM 26916</strain>
    </source>
</reference>
<gene>
    <name evidence="2" type="ORF">DFR35_0638</name>
</gene>
<dbReference type="PANTHER" id="PTHR42103">
    <property type="entry name" value="ALPHA/BETA-HYDROLASES SUPERFAMILY PROTEIN"/>
    <property type="match status" value="1"/>
</dbReference>
<feature type="domain" description="Thioesterase" evidence="1">
    <location>
        <begin position="79"/>
        <end position="147"/>
    </location>
</feature>
<dbReference type="PANTHER" id="PTHR42103:SF2">
    <property type="entry name" value="AB HYDROLASE-1 DOMAIN-CONTAINING PROTEIN"/>
    <property type="match status" value="1"/>
</dbReference>
<dbReference type="Proteomes" id="UP000268908">
    <property type="component" value="Unassembled WGS sequence"/>
</dbReference>
<dbReference type="EMBL" id="RCCI01000004">
    <property type="protein sequence ID" value="RLJ68084.1"/>
    <property type="molecule type" value="Genomic_DNA"/>
</dbReference>
<keyword evidence="3" id="KW-1185">Reference proteome</keyword>
<proteinExistence type="predicted"/>
<protein>
    <recommendedName>
        <fullName evidence="1">Thioesterase domain-containing protein</fullName>
    </recommendedName>
</protein>
<dbReference type="AlphaFoldDB" id="A0A497XJN7"/>
<name>A0A497XJN7_9PROT</name>
<evidence type="ECO:0000313" key="3">
    <source>
        <dbReference type="Proteomes" id="UP000268908"/>
    </source>
</evidence>
<dbReference type="Pfam" id="PF00975">
    <property type="entry name" value="Thioesterase"/>
    <property type="match status" value="1"/>
</dbReference>
<dbReference type="RefSeq" id="WP_121240009.1">
    <property type="nucleotide sequence ID" value="NZ_BHVV01000001.1"/>
</dbReference>
<dbReference type="Gene3D" id="3.40.50.1820">
    <property type="entry name" value="alpha/beta hydrolase"/>
    <property type="match status" value="1"/>
</dbReference>
<dbReference type="InterPro" id="IPR001031">
    <property type="entry name" value="Thioesterase"/>
</dbReference>
<evidence type="ECO:0000259" key="1">
    <source>
        <dbReference type="Pfam" id="PF00975"/>
    </source>
</evidence>
<accession>A0A497XJN7</accession>
<organism evidence="2 3">
    <name type="scientific">Sulfurisoma sediminicola</name>
    <dbReference type="NCBI Taxonomy" id="1381557"/>
    <lineage>
        <taxon>Bacteria</taxon>
        <taxon>Pseudomonadati</taxon>
        <taxon>Pseudomonadota</taxon>
        <taxon>Betaproteobacteria</taxon>
        <taxon>Nitrosomonadales</taxon>
        <taxon>Sterolibacteriaceae</taxon>
        <taxon>Sulfurisoma</taxon>
    </lineage>
</organism>
<dbReference type="InterPro" id="IPR029058">
    <property type="entry name" value="AB_hydrolase_fold"/>
</dbReference>
<sequence length="212" mass="22779">MSRHERVLLDGPDGRIEVFVEPHTPATGIALVAHPHPLFGGTADNKVVTTLAKAFRELGCATLRPSFRGVGGSEGEHDHGIAETEDLLAVHAYARGRFGAGLPIYLAGFSFGAYVTTRLAKRLAAEGDAARRMVLVGTAAGFVEGARTYETEAVAPDTVVIHGADDTTVPLANVLRWAEPLELPVTVIPGADHFFHRKLHLIRNVIHAAWNR</sequence>
<comment type="caution">
    <text evidence="2">The sequence shown here is derived from an EMBL/GenBank/DDBJ whole genome shotgun (WGS) entry which is preliminary data.</text>
</comment>